<dbReference type="InParanoid" id="A0A2H3DFJ3"/>
<dbReference type="Pfam" id="PF21858">
    <property type="entry name" value="DUF6914"/>
    <property type="match status" value="1"/>
</dbReference>
<evidence type="ECO:0000313" key="2">
    <source>
        <dbReference type="Proteomes" id="UP000217790"/>
    </source>
</evidence>
<dbReference type="OMA" id="MFTANKN"/>
<keyword evidence="2" id="KW-1185">Reference proteome</keyword>
<dbReference type="OrthoDB" id="2679825at2759"/>
<dbReference type="AlphaFoldDB" id="A0A2H3DFJ3"/>
<reference evidence="2" key="1">
    <citation type="journal article" date="2017" name="Nat. Ecol. Evol.">
        <title>Genome expansion and lineage-specific genetic innovations in the forest pathogenic fungi Armillaria.</title>
        <authorList>
            <person name="Sipos G."/>
            <person name="Prasanna A.N."/>
            <person name="Walter M.C."/>
            <person name="O'Connor E."/>
            <person name="Balint B."/>
            <person name="Krizsan K."/>
            <person name="Kiss B."/>
            <person name="Hess J."/>
            <person name="Varga T."/>
            <person name="Slot J."/>
            <person name="Riley R."/>
            <person name="Boka B."/>
            <person name="Rigling D."/>
            <person name="Barry K."/>
            <person name="Lee J."/>
            <person name="Mihaltcheva S."/>
            <person name="LaButti K."/>
            <person name="Lipzen A."/>
            <person name="Waldron R."/>
            <person name="Moloney N.M."/>
            <person name="Sperisen C."/>
            <person name="Kredics L."/>
            <person name="Vagvoelgyi C."/>
            <person name="Patrignani A."/>
            <person name="Fitzpatrick D."/>
            <person name="Nagy I."/>
            <person name="Doyle S."/>
            <person name="Anderson J.B."/>
            <person name="Grigoriev I.V."/>
            <person name="Gueldener U."/>
            <person name="Muensterkoetter M."/>
            <person name="Nagy L.G."/>
        </authorList>
    </citation>
    <scope>NUCLEOTIDE SEQUENCE [LARGE SCALE GENOMIC DNA]</scope>
    <source>
        <strain evidence="2">Ar21-2</strain>
    </source>
</reference>
<gene>
    <name evidence="1" type="ORF">ARMGADRAFT_1064709</name>
</gene>
<name>A0A2H3DFJ3_ARMGA</name>
<dbReference type="Proteomes" id="UP000217790">
    <property type="component" value="Unassembled WGS sequence"/>
</dbReference>
<sequence>MFTANKNRLYIAYLVRHRKRPTDTKFHSCLLLSPKNPKDVTAEESYQYHSLNVIDPTSKKEIWKYEMQRVQNRTIRVQGVQLVGKLDKNLGGLALDEILRQVTVIQDEPSWICQNWVFDAITLHNFQLCLIDRGLLKPFEEGLPVHEAWKVGVDFAEKAGYDTERPLPTCDRKGRKIVSEIGDFLVDAYWDPPHTDIERRATIDSSTSSVNVLFDMHQSLRDYSHHLPFLALKVKQ</sequence>
<accession>A0A2H3DFJ3</accession>
<dbReference type="EMBL" id="KZ293666">
    <property type="protein sequence ID" value="PBK90202.1"/>
    <property type="molecule type" value="Genomic_DNA"/>
</dbReference>
<organism evidence="1 2">
    <name type="scientific">Armillaria gallica</name>
    <name type="common">Bulbous honey fungus</name>
    <name type="synonym">Armillaria bulbosa</name>
    <dbReference type="NCBI Taxonomy" id="47427"/>
    <lineage>
        <taxon>Eukaryota</taxon>
        <taxon>Fungi</taxon>
        <taxon>Dikarya</taxon>
        <taxon>Basidiomycota</taxon>
        <taxon>Agaricomycotina</taxon>
        <taxon>Agaricomycetes</taxon>
        <taxon>Agaricomycetidae</taxon>
        <taxon>Agaricales</taxon>
        <taxon>Marasmiineae</taxon>
        <taxon>Physalacriaceae</taxon>
        <taxon>Armillaria</taxon>
    </lineage>
</organism>
<proteinExistence type="predicted"/>
<evidence type="ECO:0000313" key="1">
    <source>
        <dbReference type="EMBL" id="PBK90202.1"/>
    </source>
</evidence>
<protein>
    <submittedName>
        <fullName evidence="1">Uncharacterized protein</fullName>
    </submittedName>
</protein>
<dbReference type="InterPro" id="IPR054208">
    <property type="entry name" value="DUF6914"/>
</dbReference>